<dbReference type="OrthoDB" id="7505659at2"/>
<dbReference type="InterPro" id="IPR039538">
    <property type="entry name" value="BetI_C"/>
</dbReference>
<organism evidence="8 9">
    <name type="scientific">Embleya scabrispora</name>
    <dbReference type="NCBI Taxonomy" id="159449"/>
    <lineage>
        <taxon>Bacteria</taxon>
        <taxon>Bacillati</taxon>
        <taxon>Actinomycetota</taxon>
        <taxon>Actinomycetes</taxon>
        <taxon>Kitasatosporales</taxon>
        <taxon>Streptomycetaceae</taxon>
        <taxon>Embleya</taxon>
    </lineage>
</organism>
<evidence type="ECO:0000256" key="4">
    <source>
        <dbReference type="ARBA" id="ARBA00023163"/>
    </source>
</evidence>
<dbReference type="InterPro" id="IPR036271">
    <property type="entry name" value="Tet_transcr_reg_TetR-rel_C_sf"/>
</dbReference>
<accession>A0A1T3NNE4</accession>
<dbReference type="PROSITE" id="PS50977">
    <property type="entry name" value="HTH_TETR_2"/>
    <property type="match status" value="1"/>
</dbReference>
<gene>
    <name evidence="8" type="ORF">B4N89_40350</name>
</gene>
<name>A0A1T3NNE4_9ACTN</name>
<sequence length="230" mass="25208">MTENSDARKPAVGRARGRTKAPTAKGEERRREIVAAASELFARAGFRGTGMAEVAQRVGITEPGLLYHFGSKEGLLRAVVEHRDLRSQAFARDIAAVGGLQALREMPAFAHRNREQPGLAKLFAVLLAENLDPGDPEHDFFVRRYREMRAVVAGMIREGQRGGEMRADVSPELKAIEILAALDGIASQWLLDPEEVDLVVSIEEYARTLIRDLATEPEPAETGAPEEVQG</sequence>
<dbReference type="EMBL" id="MWQN01000003">
    <property type="protein sequence ID" value="OPC78407.1"/>
    <property type="molecule type" value="Genomic_DNA"/>
</dbReference>
<dbReference type="PANTHER" id="PTHR30055:SF146">
    <property type="entry name" value="HTH-TYPE TRANSCRIPTIONAL DUAL REGULATOR CECR"/>
    <property type="match status" value="1"/>
</dbReference>
<dbReference type="GO" id="GO:0003700">
    <property type="term" value="F:DNA-binding transcription factor activity"/>
    <property type="evidence" value="ECO:0007669"/>
    <property type="project" value="TreeGrafter"/>
</dbReference>
<dbReference type="SUPFAM" id="SSF46689">
    <property type="entry name" value="Homeodomain-like"/>
    <property type="match status" value="1"/>
</dbReference>
<dbReference type="InterPro" id="IPR009057">
    <property type="entry name" value="Homeodomain-like_sf"/>
</dbReference>
<keyword evidence="4" id="KW-0804">Transcription</keyword>
<feature type="DNA-binding region" description="H-T-H motif" evidence="5">
    <location>
        <begin position="50"/>
        <end position="69"/>
    </location>
</feature>
<evidence type="ECO:0000313" key="9">
    <source>
        <dbReference type="Proteomes" id="UP000190037"/>
    </source>
</evidence>
<evidence type="ECO:0000313" key="8">
    <source>
        <dbReference type="EMBL" id="OPC78407.1"/>
    </source>
</evidence>
<feature type="region of interest" description="Disordered" evidence="6">
    <location>
        <begin position="1"/>
        <end position="29"/>
    </location>
</feature>
<keyword evidence="2" id="KW-0805">Transcription regulation</keyword>
<dbReference type="SUPFAM" id="SSF48498">
    <property type="entry name" value="Tetracyclin repressor-like, C-terminal domain"/>
    <property type="match status" value="1"/>
</dbReference>
<reference evidence="8 9" key="1">
    <citation type="submission" date="2017-03" db="EMBL/GenBank/DDBJ databases">
        <title>Draft genome sequence of Streptomyces scabrisporus NF3, endophyte isolated from Amphipterygium adstringens.</title>
        <authorList>
            <person name="Vazquez M."/>
            <person name="Ceapa C.D."/>
            <person name="Rodriguez Luna D."/>
            <person name="Sanchez Esquivel S."/>
        </authorList>
    </citation>
    <scope>NUCLEOTIDE SEQUENCE [LARGE SCALE GENOMIC DNA]</scope>
    <source>
        <strain evidence="8 9">NF3</strain>
    </source>
</reference>
<dbReference type="PANTHER" id="PTHR30055">
    <property type="entry name" value="HTH-TYPE TRANSCRIPTIONAL REGULATOR RUTR"/>
    <property type="match status" value="1"/>
</dbReference>
<keyword evidence="9" id="KW-1185">Reference proteome</keyword>
<dbReference type="RefSeq" id="WP_078981498.1">
    <property type="nucleotide sequence ID" value="NZ_MWQN01000003.1"/>
</dbReference>
<dbReference type="Pfam" id="PF13977">
    <property type="entry name" value="TetR_C_6"/>
    <property type="match status" value="1"/>
</dbReference>
<evidence type="ECO:0000256" key="2">
    <source>
        <dbReference type="ARBA" id="ARBA00023015"/>
    </source>
</evidence>
<evidence type="ECO:0000256" key="1">
    <source>
        <dbReference type="ARBA" id="ARBA00022491"/>
    </source>
</evidence>
<dbReference type="Gene3D" id="1.10.357.10">
    <property type="entry name" value="Tetracycline Repressor, domain 2"/>
    <property type="match status" value="1"/>
</dbReference>
<dbReference type="InterPro" id="IPR050109">
    <property type="entry name" value="HTH-type_TetR-like_transc_reg"/>
</dbReference>
<comment type="caution">
    <text evidence="8">The sequence shown here is derived from an EMBL/GenBank/DDBJ whole genome shotgun (WGS) entry which is preliminary data.</text>
</comment>
<dbReference type="STRING" id="159449.B4N89_40350"/>
<evidence type="ECO:0000256" key="6">
    <source>
        <dbReference type="SAM" id="MobiDB-lite"/>
    </source>
</evidence>
<protein>
    <recommendedName>
        <fullName evidence="7">HTH tetR-type domain-containing protein</fullName>
    </recommendedName>
</protein>
<feature type="domain" description="HTH tetR-type" evidence="7">
    <location>
        <begin position="27"/>
        <end position="87"/>
    </location>
</feature>
<evidence type="ECO:0000256" key="5">
    <source>
        <dbReference type="PROSITE-ProRule" id="PRU00335"/>
    </source>
</evidence>
<dbReference type="PRINTS" id="PR00455">
    <property type="entry name" value="HTHTETR"/>
</dbReference>
<evidence type="ECO:0000259" key="7">
    <source>
        <dbReference type="PROSITE" id="PS50977"/>
    </source>
</evidence>
<keyword evidence="3 5" id="KW-0238">DNA-binding</keyword>
<keyword evidence="1" id="KW-0678">Repressor</keyword>
<evidence type="ECO:0000256" key="3">
    <source>
        <dbReference type="ARBA" id="ARBA00023125"/>
    </source>
</evidence>
<dbReference type="Proteomes" id="UP000190037">
    <property type="component" value="Unassembled WGS sequence"/>
</dbReference>
<dbReference type="Pfam" id="PF00440">
    <property type="entry name" value="TetR_N"/>
    <property type="match status" value="1"/>
</dbReference>
<dbReference type="GO" id="GO:0000976">
    <property type="term" value="F:transcription cis-regulatory region binding"/>
    <property type="evidence" value="ECO:0007669"/>
    <property type="project" value="TreeGrafter"/>
</dbReference>
<proteinExistence type="predicted"/>
<dbReference type="InterPro" id="IPR001647">
    <property type="entry name" value="HTH_TetR"/>
</dbReference>
<dbReference type="AlphaFoldDB" id="A0A1T3NNE4"/>